<feature type="domain" description="Response regulatory" evidence="6">
    <location>
        <begin position="18"/>
        <end position="129"/>
    </location>
</feature>
<keyword evidence="1 4" id="KW-0597">Phosphoprotein</keyword>
<keyword evidence="3 5" id="KW-0238">DNA-binding</keyword>
<comment type="caution">
    <text evidence="8">The sequence shown here is derived from an EMBL/GenBank/DDBJ whole genome shotgun (WGS) entry which is preliminary data.</text>
</comment>
<dbReference type="GO" id="GO:0006355">
    <property type="term" value="P:regulation of DNA-templated transcription"/>
    <property type="evidence" value="ECO:0007669"/>
    <property type="project" value="InterPro"/>
</dbReference>
<sequence>MRLAESETPNAYSALTWRILIAEGDVDQADHLAHQLRRYGHKVQHVQTADAALRLARDVDLIILDLELPDADGLEVCRSIRSVDTTPLIAAAVSENELDCVLSLRAGADDFLQKPYRIREIMARTDAIMRRVHPRPSSHIIRHGQLNINEVSREVHLDGQQIGVTRKEFDLLHALASRAGRVLGRDDLMREVWGNSWSRRTLDTHVSSLRSKLGSSDWIVTVRGIGFRLGQG</sequence>
<dbReference type="InterPro" id="IPR001789">
    <property type="entry name" value="Sig_transdc_resp-reg_receiver"/>
</dbReference>
<protein>
    <submittedName>
        <fullName evidence="8">Transcriptional regulator</fullName>
    </submittedName>
</protein>
<evidence type="ECO:0000256" key="2">
    <source>
        <dbReference type="ARBA" id="ARBA00023012"/>
    </source>
</evidence>
<dbReference type="GO" id="GO:0000976">
    <property type="term" value="F:transcription cis-regulatory region binding"/>
    <property type="evidence" value="ECO:0007669"/>
    <property type="project" value="TreeGrafter"/>
</dbReference>
<dbReference type="AlphaFoldDB" id="A0A9W4E0K8"/>
<reference evidence="8" key="1">
    <citation type="submission" date="2021-05" db="EMBL/GenBank/DDBJ databases">
        <authorList>
            <person name="Arsene-Ploetze F."/>
        </authorList>
    </citation>
    <scope>NUCLEOTIDE SEQUENCE</scope>
    <source>
        <strain evidence="8">DSM 42138</strain>
    </source>
</reference>
<accession>A0A9W4E0K8</accession>
<evidence type="ECO:0000259" key="7">
    <source>
        <dbReference type="PROSITE" id="PS51755"/>
    </source>
</evidence>
<dbReference type="Gene3D" id="6.10.250.690">
    <property type="match status" value="1"/>
</dbReference>
<evidence type="ECO:0000313" key="8">
    <source>
        <dbReference type="EMBL" id="CAG6391068.1"/>
    </source>
</evidence>
<dbReference type="CDD" id="cd00383">
    <property type="entry name" value="trans_reg_C"/>
    <property type="match status" value="1"/>
</dbReference>
<dbReference type="PANTHER" id="PTHR48111">
    <property type="entry name" value="REGULATOR OF RPOS"/>
    <property type="match status" value="1"/>
</dbReference>
<dbReference type="PROSITE" id="PS51755">
    <property type="entry name" value="OMPR_PHOB"/>
    <property type="match status" value="1"/>
</dbReference>
<proteinExistence type="predicted"/>
<dbReference type="Pfam" id="PF00486">
    <property type="entry name" value="Trans_reg_C"/>
    <property type="match status" value="1"/>
</dbReference>
<dbReference type="Gene3D" id="3.40.50.2300">
    <property type="match status" value="1"/>
</dbReference>
<evidence type="ECO:0000313" key="9">
    <source>
        <dbReference type="Proteomes" id="UP001152519"/>
    </source>
</evidence>
<dbReference type="InterPro" id="IPR036388">
    <property type="entry name" value="WH-like_DNA-bd_sf"/>
</dbReference>
<evidence type="ECO:0000256" key="5">
    <source>
        <dbReference type="PROSITE-ProRule" id="PRU01091"/>
    </source>
</evidence>
<dbReference type="InterPro" id="IPR001867">
    <property type="entry name" value="OmpR/PhoB-type_DNA-bd"/>
</dbReference>
<keyword evidence="9" id="KW-1185">Reference proteome</keyword>
<dbReference type="GO" id="GO:0032993">
    <property type="term" value="C:protein-DNA complex"/>
    <property type="evidence" value="ECO:0007669"/>
    <property type="project" value="TreeGrafter"/>
</dbReference>
<dbReference type="InterPro" id="IPR011006">
    <property type="entry name" value="CheY-like_superfamily"/>
</dbReference>
<dbReference type="PANTHER" id="PTHR48111:SF40">
    <property type="entry name" value="PHOSPHATE REGULON TRANSCRIPTIONAL REGULATORY PROTEIN PHOB"/>
    <property type="match status" value="1"/>
</dbReference>
<evidence type="ECO:0000256" key="1">
    <source>
        <dbReference type="ARBA" id="ARBA00022553"/>
    </source>
</evidence>
<dbReference type="InterPro" id="IPR039420">
    <property type="entry name" value="WalR-like"/>
</dbReference>
<feature type="modified residue" description="4-aspartylphosphate" evidence="4">
    <location>
        <position position="65"/>
    </location>
</feature>
<dbReference type="Proteomes" id="UP001152519">
    <property type="component" value="Unassembled WGS sequence"/>
</dbReference>
<gene>
    <name evidence="8" type="ORF">SCOCK_100134</name>
</gene>
<dbReference type="PROSITE" id="PS50110">
    <property type="entry name" value="RESPONSE_REGULATORY"/>
    <property type="match status" value="1"/>
</dbReference>
<dbReference type="EMBL" id="CAJSLV010000002">
    <property type="protein sequence ID" value="CAG6391068.1"/>
    <property type="molecule type" value="Genomic_DNA"/>
</dbReference>
<dbReference type="SUPFAM" id="SSF52172">
    <property type="entry name" value="CheY-like"/>
    <property type="match status" value="1"/>
</dbReference>
<dbReference type="Pfam" id="PF00072">
    <property type="entry name" value="Response_reg"/>
    <property type="match status" value="1"/>
</dbReference>
<evidence type="ECO:0000256" key="3">
    <source>
        <dbReference type="ARBA" id="ARBA00023125"/>
    </source>
</evidence>
<keyword evidence="2" id="KW-0902">Two-component regulatory system</keyword>
<name>A0A9W4E0K8_9ACTN</name>
<dbReference type="GO" id="GO:0005829">
    <property type="term" value="C:cytosol"/>
    <property type="evidence" value="ECO:0007669"/>
    <property type="project" value="TreeGrafter"/>
</dbReference>
<feature type="domain" description="OmpR/PhoB-type" evidence="7">
    <location>
        <begin position="138"/>
        <end position="231"/>
    </location>
</feature>
<evidence type="ECO:0000256" key="4">
    <source>
        <dbReference type="PROSITE-ProRule" id="PRU00169"/>
    </source>
</evidence>
<dbReference type="GO" id="GO:0000156">
    <property type="term" value="F:phosphorelay response regulator activity"/>
    <property type="evidence" value="ECO:0007669"/>
    <property type="project" value="TreeGrafter"/>
</dbReference>
<dbReference type="SMART" id="SM00448">
    <property type="entry name" value="REC"/>
    <property type="match status" value="1"/>
</dbReference>
<dbReference type="RefSeq" id="WP_251484574.1">
    <property type="nucleotide sequence ID" value="NZ_CAJSLV010000002.1"/>
</dbReference>
<dbReference type="Gene3D" id="1.10.10.10">
    <property type="entry name" value="Winged helix-like DNA-binding domain superfamily/Winged helix DNA-binding domain"/>
    <property type="match status" value="1"/>
</dbReference>
<evidence type="ECO:0000259" key="6">
    <source>
        <dbReference type="PROSITE" id="PS50110"/>
    </source>
</evidence>
<feature type="DNA-binding region" description="OmpR/PhoB-type" evidence="5">
    <location>
        <begin position="138"/>
        <end position="231"/>
    </location>
</feature>
<organism evidence="8 9">
    <name type="scientific">Actinacidiphila cocklensis</name>
    <dbReference type="NCBI Taxonomy" id="887465"/>
    <lineage>
        <taxon>Bacteria</taxon>
        <taxon>Bacillati</taxon>
        <taxon>Actinomycetota</taxon>
        <taxon>Actinomycetes</taxon>
        <taxon>Kitasatosporales</taxon>
        <taxon>Streptomycetaceae</taxon>
        <taxon>Actinacidiphila</taxon>
    </lineage>
</organism>
<dbReference type="SMART" id="SM00862">
    <property type="entry name" value="Trans_reg_C"/>
    <property type="match status" value="1"/>
</dbReference>